<proteinExistence type="predicted"/>
<dbReference type="InterPro" id="IPR045401">
    <property type="entry name" value="GAP1-M"/>
</dbReference>
<sequence length="647" mass="71837">MTYGSFRGTAGRGGWKVGSWSAQATKEDLQLIAEVAPTHIETVTAFDDFITSEEIDALPRRFEYRPMLNRALIMQSVPAGKDATGRPGNIFTHAVIDADLGSPLESIYPISFYRSADLLSPFRVAAVNEAELSADLGEPRTGPMADLSLSWMMVDSMFGNRRQTFYQLQDALQTGERAVVLVLNNTNEAAYWIQALSSTLTPNEARRLLHYSTFERAATLPTPNKSGEACSLFIVPGNDRALLAEKPGIVIIDPEKPVEQKAEPKGSWARMTAALYTDGFDPDEIVAGLIRANEKLDSSQAELARFGDGLARFTRSEFASDKHPVRVIADQHLFGTTTAQPARAAEPVEEQPSTNEILAHASAVIHTPRHAVESQDWISLRRMAGSRRWISNMSEQAINSIEKLHDSPATELVAYLDFLLKTELATSINAADSHFRSSFSDFPAMNNWRRIKFTGGEHPKLKELLVDAERDARNRPAAELILDQIMQNLNKDRTLDDVSAWINGAEGKRLVAGINQGLPVRTGRNYFLSDLLRVYFGVAVNSDDDVYQALTKLAKDSATRYVESRLQTGRSATLRTFEKFGENFARSEAPEFLSTSSEIDYYIEVLKRDAINTRVSRNNDVNTIFNTVAQAIIRAVGRRNSGKELQL</sequence>
<evidence type="ECO:0000313" key="4">
    <source>
        <dbReference type="Proteomes" id="UP000076929"/>
    </source>
</evidence>
<dbReference type="Proteomes" id="UP000076929">
    <property type="component" value="Chromosome"/>
</dbReference>
<reference evidence="3 4" key="1">
    <citation type="submission" date="2016-05" db="EMBL/GenBank/DDBJ databases">
        <title>Complete genome sequence of Corynebacterium crudilactis, a new Corynebacterium species isolated from raw cow's milk.</title>
        <authorList>
            <person name="Christian R."/>
            <person name="Zimmermann J."/>
            <person name="Lipski A."/>
            <person name="Kalinowski J."/>
        </authorList>
    </citation>
    <scope>NUCLEOTIDE SEQUENCE [LARGE SCALE GENOMIC DNA]</scope>
    <source>
        <strain evidence="3 4">JZ16</strain>
    </source>
</reference>
<evidence type="ECO:0000313" key="3">
    <source>
        <dbReference type="EMBL" id="ANE05409.1"/>
    </source>
</evidence>
<accession>A0A172QXG9</accession>
<dbReference type="EMBL" id="CP015622">
    <property type="protein sequence ID" value="ANE05409.1"/>
    <property type="molecule type" value="Genomic_DNA"/>
</dbReference>
<name>A0A172QXG9_9CORY</name>
<dbReference type="KEGG" id="ccjz:ccrud_12275"/>
<feature type="domain" description="GTPase-associated protein 1 middle" evidence="2">
    <location>
        <begin position="150"/>
        <end position="245"/>
    </location>
</feature>
<dbReference type="AlphaFoldDB" id="A0A172QXG9"/>
<organism evidence="3 4">
    <name type="scientific">Corynebacterium crudilactis</name>
    <dbReference type="NCBI Taxonomy" id="1652495"/>
    <lineage>
        <taxon>Bacteria</taxon>
        <taxon>Bacillati</taxon>
        <taxon>Actinomycetota</taxon>
        <taxon>Actinomycetes</taxon>
        <taxon>Mycobacteriales</taxon>
        <taxon>Corynebacteriaceae</taxon>
        <taxon>Corynebacterium</taxon>
    </lineage>
</organism>
<keyword evidence="4" id="KW-1185">Reference proteome</keyword>
<feature type="domain" description="GTPase-associated protein 1 N-terminal" evidence="1">
    <location>
        <begin position="2"/>
        <end position="126"/>
    </location>
</feature>
<protein>
    <submittedName>
        <fullName evidence="3">Uncharacterized protein</fullName>
    </submittedName>
</protein>
<dbReference type="InterPro" id="IPR045402">
    <property type="entry name" value="GAP1-N2"/>
</dbReference>
<dbReference type="Pfam" id="PF20014">
    <property type="entry name" value="GAP1-M"/>
    <property type="match status" value="1"/>
</dbReference>
<dbReference type="Pfam" id="PF20013">
    <property type="entry name" value="GAP1-N2"/>
    <property type="match status" value="1"/>
</dbReference>
<evidence type="ECO:0000259" key="2">
    <source>
        <dbReference type="Pfam" id="PF20014"/>
    </source>
</evidence>
<gene>
    <name evidence="3" type="ORF">ccrud_12275</name>
</gene>
<dbReference type="STRING" id="1652495.ccrud_12275"/>
<evidence type="ECO:0000259" key="1">
    <source>
        <dbReference type="Pfam" id="PF20013"/>
    </source>
</evidence>